<dbReference type="GeneID" id="42365534"/>
<dbReference type="RefSeq" id="WP_153550752.1">
    <property type="nucleotide sequence ID" value="NZ_CP040089.1"/>
</dbReference>
<dbReference type="KEGG" id="ncon:LC1Nh_1136"/>
<reference evidence="3" key="1">
    <citation type="submission" date="2019-05" db="EMBL/GenBank/DDBJ databases">
        <title>Candidatus Nanohalobium constans, a novel model system to study the DPANN nano-sized archaea: genomic and physiological characterization of a nanoarchaeon co-cultured with its chitinotrophic host.</title>
        <authorList>
            <person name="La Cono V."/>
            <person name="Arcadi E."/>
            <person name="Crisafi F."/>
            <person name="Denaro R."/>
            <person name="La Spada G."/>
            <person name="Messina E."/>
            <person name="Smedile F."/>
            <person name="Toshchakov S.V."/>
            <person name="Shevchenko M.A."/>
            <person name="Golyshin P.N."/>
            <person name="Golyshina O.V."/>
            <person name="Ferrer M."/>
            <person name="Rohde M."/>
            <person name="Mushegian A."/>
            <person name="Sorokin D.Y."/>
            <person name="Giuliano L."/>
            <person name="Yakimov M.M."/>
        </authorList>
    </citation>
    <scope>NUCLEOTIDE SEQUENCE [LARGE SCALE GENOMIC DNA]</scope>
    <source>
        <strain evidence="3">LC1Nh</strain>
    </source>
</reference>
<keyword evidence="1" id="KW-0812">Transmembrane</keyword>
<evidence type="ECO:0000313" key="2">
    <source>
        <dbReference type="EMBL" id="QGA81004.1"/>
    </source>
</evidence>
<evidence type="ECO:0000313" key="3">
    <source>
        <dbReference type="Proteomes" id="UP000377803"/>
    </source>
</evidence>
<keyword evidence="3" id="KW-1185">Reference proteome</keyword>
<gene>
    <name evidence="2" type="ORF">LC1Nh_1136</name>
</gene>
<keyword evidence="1" id="KW-1133">Transmembrane helix</keyword>
<proteinExistence type="predicted"/>
<keyword evidence="1" id="KW-0472">Membrane</keyword>
<name>A0A5Q0UHE1_9ARCH</name>
<evidence type="ECO:0000256" key="1">
    <source>
        <dbReference type="SAM" id="Phobius"/>
    </source>
</evidence>
<dbReference type="AlphaFoldDB" id="A0A5Q0UHE1"/>
<dbReference type="EMBL" id="CP040089">
    <property type="protein sequence ID" value="QGA81004.1"/>
    <property type="molecule type" value="Genomic_DNA"/>
</dbReference>
<accession>A0A5Q0UHE1</accession>
<sequence length="166" mass="19199">MRAKGQVFTPDFVASVAIFSFFLLIFAVIWNTSMEMFLDDQNEVEVQHDYTFSLLKTDGAPQNWNSTNVTVPGLYQEGYLSAEKVLELRDVSLERQRQVMKAQEFYLGVYTLNGSLANHEGRPLEVFIGSEDGDRYPDNSTVYVSKQISVLEENRERAELRYYTWQ</sequence>
<dbReference type="Proteomes" id="UP000377803">
    <property type="component" value="Chromosome"/>
</dbReference>
<protein>
    <submittedName>
        <fullName evidence="2">Uncharacterized protein</fullName>
    </submittedName>
</protein>
<organism evidence="2 3">
    <name type="scientific">Candidatus Nanohalobium constans</name>
    <dbReference type="NCBI Taxonomy" id="2565781"/>
    <lineage>
        <taxon>Archaea</taxon>
        <taxon>Candidatus Nanohalarchaeota</taxon>
        <taxon>Candidatus Nanohalobia</taxon>
        <taxon>Candidatus Nanohalobiales</taxon>
        <taxon>Candidatus Nanohalobiaceae</taxon>
        <taxon>Candidatus Nanohalobium</taxon>
    </lineage>
</organism>
<feature type="transmembrane region" description="Helical" evidence="1">
    <location>
        <begin position="12"/>
        <end position="30"/>
    </location>
</feature>